<keyword evidence="5" id="KW-0472">Membrane</keyword>
<dbReference type="GO" id="GO:0016705">
    <property type="term" value="F:oxidoreductase activity, acting on paired donors, with incorporation or reduction of molecular oxygen"/>
    <property type="evidence" value="ECO:0007669"/>
    <property type="project" value="UniProtKB-ARBA"/>
</dbReference>
<dbReference type="InterPro" id="IPR036922">
    <property type="entry name" value="Rieske_2Fe-2S_sf"/>
</dbReference>
<dbReference type="InterPro" id="IPR017941">
    <property type="entry name" value="Rieske_2Fe-2S"/>
</dbReference>
<keyword evidence="5" id="KW-0812">Transmembrane</keyword>
<evidence type="ECO:0000256" key="3">
    <source>
        <dbReference type="ARBA" id="ARBA00023004"/>
    </source>
</evidence>
<organism evidence="7">
    <name type="scientific">Arthrobacter sp. K5</name>
    <dbReference type="NCBI Taxonomy" id="2839623"/>
    <lineage>
        <taxon>Bacteria</taxon>
        <taxon>Bacillati</taxon>
        <taxon>Actinomycetota</taxon>
        <taxon>Actinomycetes</taxon>
        <taxon>Micrococcales</taxon>
        <taxon>Micrococcaceae</taxon>
        <taxon>Arthrobacter</taxon>
    </lineage>
</organism>
<accession>A0AAU8EL24</accession>
<dbReference type="AlphaFoldDB" id="A0AAU8EL24"/>
<dbReference type="InterPro" id="IPR019251">
    <property type="entry name" value="DUF2231_TM"/>
</dbReference>
<dbReference type="EMBL" id="CP159279">
    <property type="protein sequence ID" value="XCH09602.1"/>
    <property type="molecule type" value="Genomic_DNA"/>
</dbReference>
<keyword evidence="3" id="KW-0408">Iron</keyword>
<dbReference type="RefSeq" id="WP_353710376.1">
    <property type="nucleotide sequence ID" value="NZ_CP159279.1"/>
</dbReference>
<dbReference type="CDD" id="cd03467">
    <property type="entry name" value="Rieske"/>
    <property type="match status" value="1"/>
</dbReference>
<dbReference type="Pfam" id="PF09990">
    <property type="entry name" value="DUF2231"/>
    <property type="match status" value="1"/>
</dbReference>
<evidence type="ECO:0000256" key="2">
    <source>
        <dbReference type="ARBA" id="ARBA00022723"/>
    </source>
</evidence>
<evidence type="ECO:0000256" key="5">
    <source>
        <dbReference type="SAM" id="Phobius"/>
    </source>
</evidence>
<keyword evidence="5" id="KW-1133">Transmembrane helix</keyword>
<protein>
    <submittedName>
        <fullName evidence="7">Rieske 2Fe-2S domain-containing protein</fullName>
    </submittedName>
</protein>
<evidence type="ECO:0000259" key="6">
    <source>
        <dbReference type="PROSITE" id="PS51296"/>
    </source>
</evidence>
<feature type="transmembrane region" description="Helical" evidence="5">
    <location>
        <begin position="144"/>
        <end position="165"/>
    </location>
</feature>
<dbReference type="Gene3D" id="2.102.10.10">
    <property type="entry name" value="Rieske [2Fe-2S] iron-sulphur domain"/>
    <property type="match status" value="1"/>
</dbReference>
<dbReference type="GO" id="GO:0004497">
    <property type="term" value="F:monooxygenase activity"/>
    <property type="evidence" value="ECO:0007669"/>
    <property type="project" value="UniProtKB-ARBA"/>
</dbReference>
<reference evidence="7" key="1">
    <citation type="submission" date="2024-06" db="EMBL/GenBank/DDBJ databases">
        <title>Biodegradation of dimethachlon by Arthrobacter sp. K5: mechanistic insights and ecological implications.</title>
        <authorList>
            <person name="Hu S."/>
            <person name="Lu P."/>
        </authorList>
    </citation>
    <scope>NUCLEOTIDE SEQUENCE</scope>
    <source>
        <strain evidence="7">K5</strain>
    </source>
</reference>
<keyword evidence="4" id="KW-0411">Iron-sulfur</keyword>
<evidence type="ECO:0000313" key="7">
    <source>
        <dbReference type="EMBL" id="XCH09602.1"/>
    </source>
</evidence>
<dbReference type="PANTHER" id="PTHR21496:SF23">
    <property type="entry name" value="3-PHENYLPROPIONATE_CINNAMIC ACID DIOXYGENASE FERREDOXIN SUBUNIT"/>
    <property type="match status" value="1"/>
</dbReference>
<dbReference type="PROSITE" id="PS51296">
    <property type="entry name" value="RIESKE"/>
    <property type="match status" value="1"/>
</dbReference>
<dbReference type="PANTHER" id="PTHR21496">
    <property type="entry name" value="FERREDOXIN-RELATED"/>
    <property type="match status" value="1"/>
</dbReference>
<keyword evidence="2" id="KW-0479">Metal-binding</keyword>
<dbReference type="GO" id="GO:0051537">
    <property type="term" value="F:2 iron, 2 sulfur cluster binding"/>
    <property type="evidence" value="ECO:0007669"/>
    <property type="project" value="UniProtKB-KW"/>
</dbReference>
<proteinExistence type="predicted"/>
<name>A0AAU8EL24_9MICC</name>
<keyword evidence="1" id="KW-0001">2Fe-2S</keyword>
<evidence type="ECO:0000256" key="4">
    <source>
        <dbReference type="ARBA" id="ARBA00023014"/>
    </source>
</evidence>
<gene>
    <name evidence="7" type="ORF">ABRP34_12095</name>
</gene>
<evidence type="ECO:0000256" key="1">
    <source>
        <dbReference type="ARBA" id="ARBA00022714"/>
    </source>
</evidence>
<dbReference type="Pfam" id="PF00355">
    <property type="entry name" value="Rieske"/>
    <property type="match status" value="1"/>
</dbReference>
<sequence>MNPLRALVDAIEHYDRLDGVASAISKAAGKAVQPRFIRNTLSGTPLGHPLHPVLTDFPIGAWTMATVLDTVGGTASEPAADILVAVGIATAVPTAAAGLNDWSDTQGKSRRVGLVHAVANGSALCLFSSSAVARASGSRTIGKALGLAGFGVLMFGGFLGGHLSYGNAVNVNKTAGRTGPREWTPVMAESELADGEHRKVDAGKVSVLLYRSGSGVLALDSVCSHMGGPLEEGTIADGCVTCPWHGSTFRLGDGHIVRGPATTPQPSYEARVNDGQIEVRRRAPWE</sequence>
<dbReference type="SUPFAM" id="SSF50022">
    <property type="entry name" value="ISP domain"/>
    <property type="match status" value="1"/>
</dbReference>
<feature type="domain" description="Rieske" evidence="6">
    <location>
        <begin position="184"/>
        <end position="279"/>
    </location>
</feature>
<dbReference type="GO" id="GO:0046872">
    <property type="term" value="F:metal ion binding"/>
    <property type="evidence" value="ECO:0007669"/>
    <property type="project" value="UniProtKB-KW"/>
</dbReference>